<feature type="transmembrane region" description="Helical" evidence="6">
    <location>
        <begin position="305"/>
        <end position="330"/>
    </location>
</feature>
<comment type="caution">
    <text evidence="7">The sequence shown here is derived from an EMBL/GenBank/DDBJ whole genome shotgun (WGS) entry which is preliminary data.</text>
</comment>
<dbReference type="PANTHER" id="PTHR42893:SF9">
    <property type="entry name" value="PROTEIN DETOXIFICATION 46, CHLOROPLASTIC"/>
    <property type="match status" value="1"/>
</dbReference>
<keyword evidence="8" id="KW-1185">Reference proteome</keyword>
<dbReference type="AlphaFoldDB" id="A0AA36MSQ8"/>
<dbReference type="Proteomes" id="UP001178507">
    <property type="component" value="Unassembled WGS sequence"/>
</dbReference>
<dbReference type="GO" id="GO:0042910">
    <property type="term" value="F:xenobiotic transmembrane transporter activity"/>
    <property type="evidence" value="ECO:0007669"/>
    <property type="project" value="InterPro"/>
</dbReference>
<feature type="transmembrane region" description="Helical" evidence="6">
    <location>
        <begin position="342"/>
        <end position="360"/>
    </location>
</feature>
<gene>
    <name evidence="7" type="ORF">EVOR1521_LOCUS9878</name>
</gene>
<evidence type="ECO:0000256" key="4">
    <source>
        <dbReference type="ARBA" id="ARBA00022989"/>
    </source>
</evidence>
<dbReference type="NCBIfam" id="TIGR00797">
    <property type="entry name" value="matE"/>
    <property type="match status" value="1"/>
</dbReference>
<accession>A0AA36MSQ8</accession>
<dbReference type="Pfam" id="PF01554">
    <property type="entry name" value="MatE"/>
    <property type="match status" value="2"/>
</dbReference>
<comment type="subcellular location">
    <subcellularLocation>
        <location evidence="1">Membrane</location>
        <topology evidence="1">Multi-pass membrane protein</topology>
    </subcellularLocation>
</comment>
<feature type="transmembrane region" description="Helical" evidence="6">
    <location>
        <begin position="247"/>
        <end position="271"/>
    </location>
</feature>
<feature type="transmembrane region" description="Helical" evidence="6">
    <location>
        <begin position="404"/>
        <end position="425"/>
    </location>
</feature>
<evidence type="ECO:0008006" key="9">
    <source>
        <dbReference type="Google" id="ProtNLM"/>
    </source>
</evidence>
<feature type="transmembrane region" description="Helical" evidence="6">
    <location>
        <begin position="220"/>
        <end position="241"/>
    </location>
</feature>
<proteinExistence type="inferred from homology"/>
<dbReference type="InterPro" id="IPR044644">
    <property type="entry name" value="DinF-like"/>
</dbReference>
<evidence type="ECO:0000256" key="1">
    <source>
        <dbReference type="ARBA" id="ARBA00004141"/>
    </source>
</evidence>
<dbReference type="InterPro" id="IPR002528">
    <property type="entry name" value="MATE_fam"/>
</dbReference>
<dbReference type="EMBL" id="CAUJNA010000913">
    <property type="protein sequence ID" value="CAJ1382517.1"/>
    <property type="molecule type" value="Genomic_DNA"/>
</dbReference>
<evidence type="ECO:0000313" key="7">
    <source>
        <dbReference type="EMBL" id="CAJ1382517.1"/>
    </source>
</evidence>
<keyword evidence="3 6" id="KW-0812">Transmembrane</keyword>
<feature type="transmembrane region" description="Helical" evidence="6">
    <location>
        <begin position="178"/>
        <end position="199"/>
    </location>
</feature>
<comment type="similarity">
    <text evidence="2">Belongs to the multi antimicrobial extrusion (MATE) (TC 2.A.66.1) family.</text>
</comment>
<feature type="transmembrane region" description="Helical" evidence="6">
    <location>
        <begin position="372"/>
        <end position="392"/>
    </location>
</feature>
<dbReference type="PANTHER" id="PTHR42893">
    <property type="entry name" value="PROTEIN DETOXIFICATION 44, CHLOROPLASTIC-RELATED"/>
    <property type="match status" value="1"/>
</dbReference>
<evidence type="ECO:0000256" key="3">
    <source>
        <dbReference type="ARBA" id="ARBA00022692"/>
    </source>
</evidence>
<protein>
    <recommendedName>
        <fullName evidence="9">Multidrug resistance protein NorM</fullName>
    </recommendedName>
</protein>
<keyword evidence="4 6" id="KW-1133">Transmembrane helix</keyword>
<organism evidence="7 8">
    <name type="scientific">Effrenium voratum</name>
    <dbReference type="NCBI Taxonomy" id="2562239"/>
    <lineage>
        <taxon>Eukaryota</taxon>
        <taxon>Sar</taxon>
        <taxon>Alveolata</taxon>
        <taxon>Dinophyceae</taxon>
        <taxon>Suessiales</taxon>
        <taxon>Symbiodiniaceae</taxon>
        <taxon>Effrenium</taxon>
    </lineage>
</organism>
<reference evidence="7" key="1">
    <citation type="submission" date="2023-08" db="EMBL/GenBank/DDBJ databases">
        <authorList>
            <person name="Chen Y."/>
            <person name="Shah S."/>
            <person name="Dougan E. K."/>
            <person name="Thang M."/>
            <person name="Chan C."/>
        </authorList>
    </citation>
    <scope>NUCLEOTIDE SEQUENCE</scope>
</reference>
<dbReference type="GO" id="GO:0016020">
    <property type="term" value="C:membrane"/>
    <property type="evidence" value="ECO:0007669"/>
    <property type="project" value="UniProtKB-SubCell"/>
</dbReference>
<evidence type="ECO:0000313" key="8">
    <source>
        <dbReference type="Proteomes" id="UP001178507"/>
    </source>
</evidence>
<keyword evidence="5 6" id="KW-0472">Membrane</keyword>
<name>A0AA36MSQ8_9DINO</name>
<dbReference type="GO" id="GO:0015297">
    <property type="term" value="F:antiporter activity"/>
    <property type="evidence" value="ECO:0007669"/>
    <property type="project" value="InterPro"/>
</dbReference>
<evidence type="ECO:0000256" key="6">
    <source>
        <dbReference type="SAM" id="Phobius"/>
    </source>
</evidence>
<evidence type="ECO:0000256" key="2">
    <source>
        <dbReference type="ARBA" id="ARBA00010199"/>
    </source>
</evidence>
<sequence length="440" mass="46811">MPELLRFALPALGISLAGPILSNIDNAFVGRLCGPAQLAALSPGSVVADYILYLVVFLPRATVGLVSRAAAKSVKAAQAELVRALSVAMPLGVALSLVYITCTEPLLRLLRVSPELLPYAAVYARIRGAMTWATLAQSVCLSALLANKDSVTPLKVVAIEALANICGDFLLCAWPCHLGVAGAALATSFATWLSFVLMLRALRKTELLPKKWIRLPESAAYLAPLLEYAGPLLLVLLSRFLTLSAMALYAASLGTTALAAYQVLINLYTLFGLFGEPLSQAAQAMLPPLLEKKDVRGARRAMRSLLLLGLLFGLGAGSLAAMGALSGGLFSADPEVLQMLKSLAPVLLLTVTALVFEYPVDGAMLATKNFKTLVALDVAGVMVQLPVMHAIAHNLKGQPGALSWLMLTMYFRLAMLSVFCLARLWPSLLSRKLEVEKAAE</sequence>
<feature type="transmembrane region" description="Helical" evidence="6">
    <location>
        <begin position="81"/>
        <end position="100"/>
    </location>
</feature>
<evidence type="ECO:0000256" key="5">
    <source>
        <dbReference type="ARBA" id="ARBA00023136"/>
    </source>
</evidence>